<dbReference type="AlphaFoldDB" id="A0AAN6GN38"/>
<feature type="non-terminal residue" evidence="2">
    <location>
        <position position="56"/>
    </location>
</feature>
<keyword evidence="1" id="KW-0732">Signal</keyword>
<keyword evidence="3" id="KW-1185">Reference proteome</keyword>
<evidence type="ECO:0000313" key="3">
    <source>
        <dbReference type="Proteomes" id="UP001176517"/>
    </source>
</evidence>
<protein>
    <submittedName>
        <fullName evidence="2">Uncharacterized protein</fullName>
    </submittedName>
</protein>
<evidence type="ECO:0000256" key="1">
    <source>
        <dbReference type="SAM" id="SignalP"/>
    </source>
</evidence>
<gene>
    <name evidence="2" type="ORF">OC846_006755</name>
</gene>
<dbReference type="Proteomes" id="UP001176517">
    <property type="component" value="Unassembled WGS sequence"/>
</dbReference>
<evidence type="ECO:0000313" key="2">
    <source>
        <dbReference type="EMBL" id="KAK0542390.1"/>
    </source>
</evidence>
<comment type="caution">
    <text evidence="2">The sequence shown here is derived from an EMBL/GenBank/DDBJ whole genome shotgun (WGS) entry which is preliminary data.</text>
</comment>
<dbReference type="EMBL" id="JAPDMZ010000536">
    <property type="protein sequence ID" value="KAK0542390.1"/>
    <property type="molecule type" value="Genomic_DNA"/>
</dbReference>
<name>A0AAN6GN38_9BASI</name>
<feature type="chain" id="PRO_5042903772" evidence="1">
    <location>
        <begin position="26"/>
        <end position="56"/>
    </location>
</feature>
<proteinExistence type="predicted"/>
<feature type="signal peptide" evidence="1">
    <location>
        <begin position="1"/>
        <end position="25"/>
    </location>
</feature>
<sequence length="56" mass="6221">MQVSNRNLFAHIFLPLLALSTLALASPYHQRALDVDDHFDVDLLHARATGTKYVGS</sequence>
<organism evidence="2 3">
    <name type="scientific">Tilletia horrida</name>
    <dbReference type="NCBI Taxonomy" id="155126"/>
    <lineage>
        <taxon>Eukaryota</taxon>
        <taxon>Fungi</taxon>
        <taxon>Dikarya</taxon>
        <taxon>Basidiomycota</taxon>
        <taxon>Ustilaginomycotina</taxon>
        <taxon>Exobasidiomycetes</taxon>
        <taxon>Tilletiales</taxon>
        <taxon>Tilletiaceae</taxon>
        <taxon>Tilletia</taxon>
    </lineage>
</organism>
<reference evidence="2" key="1">
    <citation type="journal article" date="2023" name="PhytoFront">
        <title>Draft Genome Resources of Seven Strains of Tilletia horrida, Causal Agent of Kernel Smut of Rice.</title>
        <authorList>
            <person name="Khanal S."/>
            <person name="Antony Babu S."/>
            <person name="Zhou X.G."/>
        </authorList>
    </citation>
    <scope>NUCLEOTIDE SEQUENCE</scope>
    <source>
        <strain evidence="2">TX6</strain>
    </source>
</reference>
<accession>A0AAN6GN38</accession>